<evidence type="ECO:0000259" key="3">
    <source>
        <dbReference type="Pfam" id="PF06094"/>
    </source>
</evidence>
<evidence type="ECO:0000256" key="2">
    <source>
        <dbReference type="RuleBase" id="RU367036"/>
    </source>
</evidence>
<dbReference type="PANTHER" id="PTHR12510">
    <property type="entry name" value="TROPONIN C-AKIN-1 PROTEIN"/>
    <property type="match status" value="1"/>
</dbReference>
<gene>
    <name evidence="4" type="ORF">ABC977_09695</name>
</gene>
<comment type="caution">
    <text evidence="4">The sequence shown here is derived from an EMBL/GenBank/DDBJ whole genome shotgun (WGS) entry which is preliminary data.</text>
</comment>
<sequence length="149" mass="17119">MEHRVFVYGTLRRGQVNHRRLSGHPLLGEHRTDPCFSLYDLGAYPGLVRGGATPVCGEIYLVNARTLRYLDRLEDYPRLYSRILIPSPWGQSWVYCYRGMVRHRPLIPSGDWLEWADAPGSFRSAAIRRARDPKTQVPWSDRAAPVVRG</sequence>
<reference evidence="4 5" key="1">
    <citation type="submission" date="2024-05" db="EMBL/GenBank/DDBJ databases">
        <title>Genome Sequence and Characterization of the New Strain Purple Sulfur Bacterium of Genus Thioalkalicoccus.</title>
        <authorList>
            <person name="Bryantseva I.A."/>
            <person name="Kyndt J.A."/>
            <person name="Imhoff J.F."/>
        </authorList>
    </citation>
    <scope>NUCLEOTIDE SEQUENCE [LARGE SCALE GENOMIC DNA]</scope>
    <source>
        <strain evidence="4 5">Um2</strain>
    </source>
</reference>
<dbReference type="Gene3D" id="3.10.490.10">
    <property type="entry name" value="Gamma-glutamyl cyclotransferase-like"/>
    <property type="match status" value="1"/>
</dbReference>
<proteinExistence type="inferred from homology"/>
<feature type="domain" description="Gamma-glutamylcyclotransferase AIG2-like" evidence="3">
    <location>
        <begin position="5"/>
        <end position="113"/>
    </location>
</feature>
<dbReference type="PANTHER" id="PTHR12510:SF4">
    <property type="entry name" value="GAMMA-GLUTAMYLAMINECYCLOTRANSFERASE"/>
    <property type="match status" value="1"/>
</dbReference>
<dbReference type="CDD" id="cd06661">
    <property type="entry name" value="GGCT_like"/>
    <property type="match status" value="1"/>
</dbReference>
<dbReference type="SUPFAM" id="SSF110857">
    <property type="entry name" value="Gamma-glutamyl cyclotransferase-like"/>
    <property type="match status" value="1"/>
</dbReference>
<dbReference type="InterPro" id="IPR013024">
    <property type="entry name" value="GGCT-like"/>
</dbReference>
<comment type="similarity">
    <text evidence="1 2">Belongs to the gamma-glutamylcyclotransferase family.</text>
</comment>
<dbReference type="InterPro" id="IPR036568">
    <property type="entry name" value="GGCT-like_sf"/>
</dbReference>
<evidence type="ECO:0000313" key="5">
    <source>
        <dbReference type="Proteomes" id="UP001564408"/>
    </source>
</evidence>
<protein>
    <recommendedName>
        <fullName evidence="2">Gamma-glutamylcyclotransferase family protein</fullName>
    </recommendedName>
</protein>
<name>A0ABV4BDZ7_9GAMM</name>
<dbReference type="Pfam" id="PF06094">
    <property type="entry name" value="GGACT"/>
    <property type="match status" value="1"/>
</dbReference>
<dbReference type="RefSeq" id="WP_369667061.1">
    <property type="nucleotide sequence ID" value="NZ_JBDKXB010000010.1"/>
</dbReference>
<keyword evidence="5" id="KW-1185">Reference proteome</keyword>
<dbReference type="Proteomes" id="UP001564408">
    <property type="component" value="Unassembled WGS sequence"/>
</dbReference>
<evidence type="ECO:0000313" key="4">
    <source>
        <dbReference type="EMBL" id="MEY6432676.1"/>
    </source>
</evidence>
<dbReference type="EMBL" id="JBDKXB010000010">
    <property type="protein sequence ID" value="MEY6432676.1"/>
    <property type="molecule type" value="Genomic_DNA"/>
</dbReference>
<dbReference type="InterPro" id="IPR039126">
    <property type="entry name" value="GGACT"/>
</dbReference>
<accession>A0ABV4BDZ7</accession>
<dbReference type="InterPro" id="IPR009288">
    <property type="entry name" value="AIG2-like_dom"/>
</dbReference>
<organism evidence="4 5">
    <name type="scientific">Thioalkalicoccus limnaeus</name>
    <dbReference type="NCBI Taxonomy" id="120681"/>
    <lineage>
        <taxon>Bacteria</taxon>
        <taxon>Pseudomonadati</taxon>
        <taxon>Pseudomonadota</taxon>
        <taxon>Gammaproteobacteria</taxon>
        <taxon>Chromatiales</taxon>
        <taxon>Chromatiaceae</taxon>
        <taxon>Thioalkalicoccus</taxon>
    </lineage>
</organism>
<evidence type="ECO:0000256" key="1">
    <source>
        <dbReference type="ARBA" id="ARBA00008861"/>
    </source>
</evidence>